<proteinExistence type="inferred from homology"/>
<evidence type="ECO:0000313" key="6">
    <source>
        <dbReference type="Proteomes" id="UP000032180"/>
    </source>
</evidence>
<dbReference type="Gramene" id="LPERR01G04890.1">
    <property type="protein sequence ID" value="LPERR01G04890.1"/>
    <property type="gene ID" value="LPERR01G04890"/>
</dbReference>
<dbReference type="Proteomes" id="UP000032180">
    <property type="component" value="Chromosome 1"/>
</dbReference>
<dbReference type="EnsemblPlants" id="LPERR01G04890.1">
    <property type="protein sequence ID" value="LPERR01G04890.1"/>
    <property type="gene ID" value="LPERR01G04890"/>
</dbReference>
<accession>A0A0D9UXJ1</accession>
<keyword evidence="3" id="KW-0328">Glycosyltransferase</keyword>
<dbReference type="STRING" id="77586.A0A0D9UXJ1"/>
<dbReference type="AlphaFoldDB" id="A0A0D9UXJ1"/>
<dbReference type="HOGENOM" id="CLU_001724_0_1_1"/>
<name>A0A0D9UXJ1_9ORYZ</name>
<keyword evidence="2 3" id="KW-0808">Transferase</keyword>
<evidence type="ECO:0000256" key="1">
    <source>
        <dbReference type="ARBA" id="ARBA00009995"/>
    </source>
</evidence>
<comment type="similarity">
    <text evidence="1 3">Belongs to the UDP-glycosyltransferase family.</text>
</comment>
<dbReference type="PANTHER" id="PTHR11926:SF1534">
    <property type="entry name" value="GLYCOSYLTRANSFERASE"/>
    <property type="match status" value="1"/>
</dbReference>
<dbReference type="Pfam" id="PF00201">
    <property type="entry name" value="UDPGT"/>
    <property type="match status" value="1"/>
</dbReference>
<dbReference type="InterPro" id="IPR002213">
    <property type="entry name" value="UDP_glucos_trans"/>
</dbReference>
<reference evidence="5" key="3">
    <citation type="submission" date="2015-04" db="UniProtKB">
        <authorList>
            <consortium name="EnsemblPlants"/>
        </authorList>
    </citation>
    <scope>IDENTIFICATION</scope>
</reference>
<evidence type="ECO:0000313" key="5">
    <source>
        <dbReference type="EnsemblPlants" id="LPERR01G04890.1"/>
    </source>
</evidence>
<dbReference type="PROSITE" id="PS00375">
    <property type="entry name" value="UDPGT"/>
    <property type="match status" value="1"/>
</dbReference>
<dbReference type="eggNOG" id="KOG1192">
    <property type="taxonomic scope" value="Eukaryota"/>
</dbReference>
<dbReference type="SUPFAM" id="SSF53756">
    <property type="entry name" value="UDP-Glycosyltransferase/glycogen phosphorylase"/>
    <property type="match status" value="1"/>
</dbReference>
<dbReference type="InterPro" id="IPR035595">
    <property type="entry name" value="UDP_glycos_trans_CS"/>
</dbReference>
<reference evidence="6" key="2">
    <citation type="submission" date="2013-12" db="EMBL/GenBank/DDBJ databases">
        <authorList>
            <person name="Yu Y."/>
            <person name="Lee S."/>
            <person name="de Baynast K."/>
            <person name="Wissotski M."/>
            <person name="Liu L."/>
            <person name="Talag J."/>
            <person name="Goicoechea J."/>
            <person name="Angelova A."/>
            <person name="Jetty R."/>
            <person name="Kudrna D."/>
            <person name="Golser W."/>
            <person name="Rivera L."/>
            <person name="Zhang J."/>
            <person name="Wing R."/>
        </authorList>
    </citation>
    <scope>NUCLEOTIDE SEQUENCE</scope>
</reference>
<dbReference type="GO" id="GO:0080044">
    <property type="term" value="F:quercetin 7-O-glucosyltransferase activity"/>
    <property type="evidence" value="ECO:0007669"/>
    <property type="project" value="TreeGrafter"/>
</dbReference>
<reference evidence="5 6" key="1">
    <citation type="submission" date="2012-08" db="EMBL/GenBank/DDBJ databases">
        <title>Oryza genome evolution.</title>
        <authorList>
            <person name="Wing R.A."/>
        </authorList>
    </citation>
    <scope>NUCLEOTIDE SEQUENCE</scope>
</reference>
<evidence type="ECO:0000256" key="2">
    <source>
        <dbReference type="ARBA" id="ARBA00022679"/>
    </source>
</evidence>
<protein>
    <recommendedName>
        <fullName evidence="4">Glycosyltransferase</fullName>
        <ecNumber evidence="4">2.4.1.-</ecNumber>
    </recommendedName>
</protein>
<keyword evidence="6" id="KW-1185">Reference proteome</keyword>
<sequence length="495" mass="53088">MPAAAMANSGEEMNNPPHFLVVTYPAQGHINPARHLALRLMRATGARVTLSTAVSAVRKMFGEMPEGEFVDGAGVRYAPYSDGYDDGFDRNVHDSATYMTNVRLVGARTLAGVLDRLRGEGRPVTRVVYTLLLTWVSGVAREHGVPSALYWIQPASVLAAYFHYFRDTDGARRAVAAAAARRDRMGIVSVPGLPPLRLRDLPSFITVADGDDDPYAFVLDSFRDIVDVLAAGESAPAVLANTFDAMEPEAVASLRRHGVDVIPIGPVLSFLDAGDGDVTAGAGKADLFKHDDASSYLDWLDTMPARSVVYISFGSLSTMSRRQIREVSRAMADGDHPFLWVLRKDNRGEDDDASLAAATFAADGGERRGVVVEWCDQVKVLAHPSVGCFVTHCGWNSTLEAVASGVPTVCVPQWTDQGTNAWIVVERLGVGVRAAVSREDGVLEADELARCIDVVTSEAVRGNAAAWREKARAAVADGGSSEMNLRAFVGKVGAN</sequence>
<organism evidence="5 6">
    <name type="scientific">Leersia perrieri</name>
    <dbReference type="NCBI Taxonomy" id="77586"/>
    <lineage>
        <taxon>Eukaryota</taxon>
        <taxon>Viridiplantae</taxon>
        <taxon>Streptophyta</taxon>
        <taxon>Embryophyta</taxon>
        <taxon>Tracheophyta</taxon>
        <taxon>Spermatophyta</taxon>
        <taxon>Magnoliopsida</taxon>
        <taxon>Liliopsida</taxon>
        <taxon>Poales</taxon>
        <taxon>Poaceae</taxon>
        <taxon>BOP clade</taxon>
        <taxon>Oryzoideae</taxon>
        <taxon>Oryzeae</taxon>
        <taxon>Oryzinae</taxon>
        <taxon>Leersia</taxon>
    </lineage>
</organism>
<dbReference type="GO" id="GO:0080043">
    <property type="term" value="F:quercetin 3-O-glucosyltransferase activity"/>
    <property type="evidence" value="ECO:0007669"/>
    <property type="project" value="TreeGrafter"/>
</dbReference>
<evidence type="ECO:0000256" key="3">
    <source>
        <dbReference type="RuleBase" id="RU003718"/>
    </source>
</evidence>
<dbReference type="FunFam" id="3.40.50.2000:FF:000135">
    <property type="entry name" value="Glycosyltransferase"/>
    <property type="match status" value="1"/>
</dbReference>
<evidence type="ECO:0000256" key="4">
    <source>
        <dbReference type="RuleBase" id="RU362057"/>
    </source>
</evidence>
<dbReference type="CDD" id="cd03784">
    <property type="entry name" value="GT1_Gtf-like"/>
    <property type="match status" value="1"/>
</dbReference>
<dbReference type="EC" id="2.4.1.-" evidence="4"/>
<dbReference type="Gene3D" id="3.40.50.2000">
    <property type="entry name" value="Glycogen Phosphorylase B"/>
    <property type="match status" value="2"/>
</dbReference>
<dbReference type="PANTHER" id="PTHR11926">
    <property type="entry name" value="GLUCOSYL/GLUCURONOSYL TRANSFERASES"/>
    <property type="match status" value="1"/>
</dbReference>
<dbReference type="FunFam" id="3.40.50.2000:FF:000019">
    <property type="entry name" value="Glycosyltransferase"/>
    <property type="match status" value="1"/>
</dbReference>